<evidence type="ECO:0000313" key="4">
    <source>
        <dbReference type="EMBL" id="KFN46406.1"/>
    </source>
</evidence>
<dbReference type="EMBL" id="AVCH01000170">
    <property type="protein sequence ID" value="KFN46406.1"/>
    <property type="molecule type" value="Genomic_DNA"/>
</dbReference>
<dbReference type="Pfam" id="PF13511">
    <property type="entry name" value="DUF4124"/>
    <property type="match status" value="1"/>
</dbReference>
<evidence type="ECO:0000313" key="5">
    <source>
        <dbReference type="Proteomes" id="UP000029392"/>
    </source>
</evidence>
<dbReference type="PATRIC" id="fig|1384054.3.peg.1790"/>
<feature type="region of interest" description="Disordered" evidence="1">
    <location>
        <begin position="39"/>
        <end position="75"/>
    </location>
</feature>
<dbReference type="AlphaFoldDB" id="A0A091B3W5"/>
<name>A0A091B3W5_9GAMM</name>
<proteinExistence type="predicted"/>
<organism evidence="4 5">
    <name type="scientific">Arenimonas malthae CC-JY-1</name>
    <dbReference type="NCBI Taxonomy" id="1384054"/>
    <lineage>
        <taxon>Bacteria</taxon>
        <taxon>Pseudomonadati</taxon>
        <taxon>Pseudomonadota</taxon>
        <taxon>Gammaproteobacteria</taxon>
        <taxon>Lysobacterales</taxon>
        <taxon>Lysobacteraceae</taxon>
        <taxon>Arenimonas</taxon>
    </lineage>
</organism>
<reference evidence="4 5" key="1">
    <citation type="submission" date="2013-09" db="EMBL/GenBank/DDBJ databases">
        <title>Genome sequencing of Arenimonas malthae.</title>
        <authorList>
            <person name="Chen F."/>
            <person name="Wang G."/>
        </authorList>
    </citation>
    <scope>NUCLEOTIDE SEQUENCE [LARGE SCALE GENOMIC DNA]</scope>
    <source>
        <strain evidence="4 5">CC-JY-1</strain>
    </source>
</reference>
<keyword evidence="5" id="KW-1185">Reference proteome</keyword>
<feature type="domain" description="DUF4124" evidence="3">
    <location>
        <begin position="13"/>
        <end position="60"/>
    </location>
</feature>
<dbReference type="eggNOG" id="ENOG5032E70">
    <property type="taxonomic scope" value="Bacteria"/>
</dbReference>
<dbReference type="InterPro" id="IPR025392">
    <property type="entry name" value="DUF4124"/>
</dbReference>
<accession>A0A091B3W5</accession>
<dbReference type="RefSeq" id="WP_052385841.1">
    <property type="nucleotide sequence ID" value="NZ_AVCH01000170.1"/>
</dbReference>
<dbReference type="STRING" id="1384054.N790_08655"/>
<evidence type="ECO:0000256" key="1">
    <source>
        <dbReference type="SAM" id="MobiDB-lite"/>
    </source>
</evidence>
<keyword evidence="2" id="KW-0732">Signal</keyword>
<protein>
    <recommendedName>
        <fullName evidence="3">DUF4124 domain-containing protein</fullName>
    </recommendedName>
</protein>
<dbReference type="Proteomes" id="UP000029392">
    <property type="component" value="Unassembled WGS sequence"/>
</dbReference>
<feature type="chain" id="PRO_5001870797" description="DUF4124 domain-containing protein" evidence="2">
    <location>
        <begin position="18"/>
        <end position="183"/>
    </location>
</feature>
<evidence type="ECO:0000256" key="2">
    <source>
        <dbReference type="SAM" id="SignalP"/>
    </source>
</evidence>
<gene>
    <name evidence="4" type="ORF">N790_08655</name>
</gene>
<evidence type="ECO:0000259" key="3">
    <source>
        <dbReference type="Pfam" id="PF13511"/>
    </source>
</evidence>
<sequence length="183" mass="19126">MPRFALLLLLVSMLAPAAPASAQAVHRCVDAQGRSVFSDQPCASQQARPREAPKPPAATAQGFASGTGTTAPGCARTPEALLDGVRGALEARDVNRLATHYHWAGTGARAGRYLMDELEAIAARPLASAELVWETPPAEAPGGAPPAPPSRLRIEQSGASGAAGALRTEFLLRRNAGCWWIEL</sequence>
<comment type="caution">
    <text evidence="4">The sequence shown here is derived from an EMBL/GenBank/DDBJ whole genome shotgun (WGS) entry which is preliminary data.</text>
</comment>
<dbReference type="OrthoDB" id="5956287at2"/>
<feature type="signal peptide" evidence="2">
    <location>
        <begin position="1"/>
        <end position="17"/>
    </location>
</feature>